<gene>
    <name evidence="15" type="primary">bcp</name>
    <name evidence="15" type="ORF">IAC29_06785</name>
</gene>
<dbReference type="AlphaFoldDB" id="A0A9D9EL47"/>
<feature type="domain" description="Thioredoxin" evidence="14">
    <location>
        <begin position="2"/>
        <end position="148"/>
    </location>
</feature>
<proteinExistence type="inferred from homology"/>
<evidence type="ECO:0000256" key="7">
    <source>
        <dbReference type="ARBA" id="ARBA00023157"/>
    </source>
</evidence>
<evidence type="ECO:0000256" key="10">
    <source>
        <dbReference type="ARBA" id="ARBA00038489"/>
    </source>
</evidence>
<organism evidence="15 16">
    <name type="scientific">Candidatus Cryptobacteroides merdigallinarum</name>
    <dbReference type="NCBI Taxonomy" id="2840770"/>
    <lineage>
        <taxon>Bacteria</taxon>
        <taxon>Pseudomonadati</taxon>
        <taxon>Bacteroidota</taxon>
        <taxon>Bacteroidia</taxon>
        <taxon>Bacteroidales</taxon>
        <taxon>Candidatus Cryptobacteroides</taxon>
    </lineage>
</organism>
<evidence type="ECO:0000313" key="15">
    <source>
        <dbReference type="EMBL" id="MBO8448958.1"/>
    </source>
</evidence>
<keyword evidence="6" id="KW-0560">Oxidoreductase</keyword>
<sequence>MLKTGDKIPSFQVVDQDGKTVTDKDFLGKKTVLYFYPKDNTPGCTAEACNIRDNYQALKAAGYEIYGVSKDSIASHGKFMEKNSLPFTLLSDPSTEMMQAFGAWGEKKMCGRVSMGTLRKTFIIAADGTVERIIEKVDTKNHTAQILG</sequence>
<dbReference type="InterPro" id="IPR013766">
    <property type="entry name" value="Thioredoxin_domain"/>
</dbReference>
<dbReference type="PANTHER" id="PTHR42801">
    <property type="entry name" value="THIOREDOXIN-DEPENDENT PEROXIDE REDUCTASE"/>
    <property type="match status" value="1"/>
</dbReference>
<dbReference type="GO" id="GO:0045454">
    <property type="term" value="P:cell redox homeostasis"/>
    <property type="evidence" value="ECO:0007669"/>
    <property type="project" value="TreeGrafter"/>
</dbReference>
<dbReference type="GO" id="GO:0034599">
    <property type="term" value="P:cellular response to oxidative stress"/>
    <property type="evidence" value="ECO:0007669"/>
    <property type="project" value="TreeGrafter"/>
</dbReference>
<dbReference type="GO" id="GO:0008379">
    <property type="term" value="F:thioredoxin peroxidase activity"/>
    <property type="evidence" value="ECO:0007669"/>
    <property type="project" value="TreeGrafter"/>
</dbReference>
<evidence type="ECO:0000256" key="13">
    <source>
        <dbReference type="PIRSR" id="PIRSR000239-1"/>
    </source>
</evidence>
<keyword evidence="7" id="KW-1015">Disulfide bond</keyword>
<protein>
    <recommendedName>
        <fullName evidence="3">thioredoxin-dependent peroxiredoxin</fullName>
        <ecNumber evidence="3">1.11.1.24</ecNumber>
    </recommendedName>
    <alternativeName>
        <fullName evidence="9">Thioredoxin peroxidase</fullName>
    </alternativeName>
    <alternativeName>
        <fullName evidence="11">Thioredoxin-dependent peroxiredoxin Bcp</fullName>
    </alternativeName>
</protein>
<accession>A0A9D9EL47</accession>
<evidence type="ECO:0000256" key="4">
    <source>
        <dbReference type="ARBA" id="ARBA00022559"/>
    </source>
</evidence>
<comment type="catalytic activity">
    <reaction evidence="12">
        <text>a hydroperoxide + [thioredoxin]-dithiol = an alcohol + [thioredoxin]-disulfide + H2O</text>
        <dbReference type="Rhea" id="RHEA:62620"/>
        <dbReference type="Rhea" id="RHEA-COMP:10698"/>
        <dbReference type="Rhea" id="RHEA-COMP:10700"/>
        <dbReference type="ChEBI" id="CHEBI:15377"/>
        <dbReference type="ChEBI" id="CHEBI:29950"/>
        <dbReference type="ChEBI" id="CHEBI:30879"/>
        <dbReference type="ChEBI" id="CHEBI:35924"/>
        <dbReference type="ChEBI" id="CHEBI:50058"/>
        <dbReference type="EC" id="1.11.1.24"/>
    </reaction>
</comment>
<evidence type="ECO:0000256" key="11">
    <source>
        <dbReference type="ARBA" id="ARBA00042639"/>
    </source>
</evidence>
<keyword evidence="4 15" id="KW-0575">Peroxidase</keyword>
<reference evidence="15" key="1">
    <citation type="submission" date="2020-10" db="EMBL/GenBank/DDBJ databases">
        <authorList>
            <person name="Gilroy R."/>
        </authorList>
    </citation>
    <scope>NUCLEOTIDE SEQUENCE</scope>
    <source>
        <strain evidence="15">20514</strain>
    </source>
</reference>
<dbReference type="PIRSF" id="PIRSF000239">
    <property type="entry name" value="AHPC"/>
    <property type="match status" value="1"/>
</dbReference>
<evidence type="ECO:0000256" key="12">
    <source>
        <dbReference type="ARBA" id="ARBA00049091"/>
    </source>
</evidence>
<dbReference type="InterPro" id="IPR050924">
    <property type="entry name" value="Peroxiredoxin_BCP/PrxQ"/>
</dbReference>
<feature type="active site" description="Cysteine sulfenic acid (-SOH) intermediate; for peroxidase activity" evidence="13">
    <location>
        <position position="44"/>
    </location>
</feature>
<name>A0A9D9EL47_9BACT</name>
<dbReference type="PANTHER" id="PTHR42801:SF4">
    <property type="entry name" value="AHPC_TSA FAMILY PROTEIN"/>
    <property type="match status" value="1"/>
</dbReference>
<evidence type="ECO:0000313" key="16">
    <source>
        <dbReference type="Proteomes" id="UP000810252"/>
    </source>
</evidence>
<dbReference type="Pfam" id="PF00578">
    <property type="entry name" value="AhpC-TSA"/>
    <property type="match status" value="1"/>
</dbReference>
<dbReference type="CDD" id="cd03017">
    <property type="entry name" value="PRX_BCP"/>
    <property type="match status" value="1"/>
</dbReference>
<dbReference type="EMBL" id="JADIMQ010000095">
    <property type="protein sequence ID" value="MBO8448958.1"/>
    <property type="molecule type" value="Genomic_DNA"/>
</dbReference>
<reference evidence="15" key="2">
    <citation type="journal article" date="2021" name="PeerJ">
        <title>Extensive microbial diversity within the chicken gut microbiome revealed by metagenomics and culture.</title>
        <authorList>
            <person name="Gilroy R."/>
            <person name="Ravi A."/>
            <person name="Getino M."/>
            <person name="Pursley I."/>
            <person name="Horton D.L."/>
            <person name="Alikhan N.F."/>
            <person name="Baker D."/>
            <person name="Gharbi K."/>
            <person name="Hall N."/>
            <person name="Watson M."/>
            <person name="Adriaenssens E.M."/>
            <person name="Foster-Nyarko E."/>
            <person name="Jarju S."/>
            <person name="Secka A."/>
            <person name="Antonio M."/>
            <person name="Oren A."/>
            <person name="Chaudhuri R.R."/>
            <person name="La Ragione R."/>
            <person name="Hildebrand F."/>
            <person name="Pallen M.J."/>
        </authorList>
    </citation>
    <scope>NUCLEOTIDE SEQUENCE</scope>
    <source>
        <strain evidence="15">20514</strain>
    </source>
</reference>
<comment type="caution">
    <text evidence="15">The sequence shown here is derived from an EMBL/GenBank/DDBJ whole genome shotgun (WGS) entry which is preliminary data.</text>
</comment>
<evidence type="ECO:0000256" key="1">
    <source>
        <dbReference type="ARBA" id="ARBA00003330"/>
    </source>
</evidence>
<dbReference type="GO" id="GO:0005737">
    <property type="term" value="C:cytoplasm"/>
    <property type="evidence" value="ECO:0007669"/>
    <property type="project" value="TreeGrafter"/>
</dbReference>
<comment type="subunit">
    <text evidence="2">Monomer.</text>
</comment>
<dbReference type="InterPro" id="IPR000866">
    <property type="entry name" value="AhpC/TSA"/>
</dbReference>
<evidence type="ECO:0000259" key="14">
    <source>
        <dbReference type="PROSITE" id="PS51352"/>
    </source>
</evidence>
<evidence type="ECO:0000256" key="8">
    <source>
        <dbReference type="ARBA" id="ARBA00023284"/>
    </source>
</evidence>
<dbReference type="Proteomes" id="UP000810252">
    <property type="component" value="Unassembled WGS sequence"/>
</dbReference>
<comment type="similarity">
    <text evidence="10">Belongs to the peroxiredoxin family. BCP/PrxQ subfamily.</text>
</comment>
<evidence type="ECO:0000256" key="3">
    <source>
        <dbReference type="ARBA" id="ARBA00013017"/>
    </source>
</evidence>
<evidence type="ECO:0000256" key="5">
    <source>
        <dbReference type="ARBA" id="ARBA00022862"/>
    </source>
</evidence>
<evidence type="ECO:0000256" key="2">
    <source>
        <dbReference type="ARBA" id="ARBA00011245"/>
    </source>
</evidence>
<dbReference type="FunFam" id="3.40.30.10:FF:000007">
    <property type="entry name" value="Thioredoxin-dependent thiol peroxidase"/>
    <property type="match status" value="1"/>
</dbReference>
<keyword evidence="8" id="KW-0676">Redox-active center</keyword>
<evidence type="ECO:0000256" key="9">
    <source>
        <dbReference type="ARBA" id="ARBA00032824"/>
    </source>
</evidence>
<dbReference type="InterPro" id="IPR036249">
    <property type="entry name" value="Thioredoxin-like_sf"/>
</dbReference>
<dbReference type="Gene3D" id="3.40.30.10">
    <property type="entry name" value="Glutaredoxin"/>
    <property type="match status" value="1"/>
</dbReference>
<dbReference type="InterPro" id="IPR024706">
    <property type="entry name" value="Peroxiredoxin_AhpC-typ"/>
</dbReference>
<dbReference type="EC" id="1.11.1.24" evidence="3"/>
<evidence type="ECO:0000256" key="6">
    <source>
        <dbReference type="ARBA" id="ARBA00023002"/>
    </source>
</evidence>
<comment type="function">
    <text evidence="1">Thiol-specific peroxidase that catalyzes the reduction of hydrogen peroxide and organic hydroperoxides to water and alcohols, respectively. Plays a role in cell protection against oxidative stress by detoxifying peroxides and as sensor of hydrogen peroxide-mediated signaling events.</text>
</comment>
<dbReference type="PROSITE" id="PS51352">
    <property type="entry name" value="THIOREDOXIN_2"/>
    <property type="match status" value="1"/>
</dbReference>
<dbReference type="SUPFAM" id="SSF52833">
    <property type="entry name" value="Thioredoxin-like"/>
    <property type="match status" value="1"/>
</dbReference>
<dbReference type="NCBIfam" id="NF006960">
    <property type="entry name" value="PRK09437.1"/>
    <property type="match status" value="1"/>
</dbReference>
<keyword evidence="5" id="KW-0049">Antioxidant</keyword>